<comment type="catalytic activity">
    <reaction evidence="13">
        <text>FMN + ATP + H(+) = FAD + diphosphate</text>
        <dbReference type="Rhea" id="RHEA:17237"/>
        <dbReference type="ChEBI" id="CHEBI:15378"/>
        <dbReference type="ChEBI" id="CHEBI:30616"/>
        <dbReference type="ChEBI" id="CHEBI:33019"/>
        <dbReference type="ChEBI" id="CHEBI:57692"/>
        <dbReference type="ChEBI" id="CHEBI:58210"/>
        <dbReference type="EC" id="2.7.7.2"/>
    </reaction>
</comment>
<dbReference type="Gene3D" id="3.40.980.10">
    <property type="entry name" value="MoaB/Mog-like domain"/>
    <property type="match status" value="1"/>
</dbReference>
<dbReference type="CDD" id="cd00885">
    <property type="entry name" value="cinA"/>
    <property type="match status" value="1"/>
</dbReference>
<dbReference type="Pfam" id="PF01507">
    <property type="entry name" value="PAPS_reduct"/>
    <property type="match status" value="1"/>
</dbReference>
<dbReference type="Proteomes" id="UP000887577">
    <property type="component" value="Unplaced"/>
</dbReference>
<dbReference type="InterPro" id="IPR001453">
    <property type="entry name" value="MoaB/Mog_dom"/>
</dbReference>
<keyword evidence="6" id="KW-0808">Transferase</keyword>
<keyword evidence="7" id="KW-0548">Nucleotidyltransferase</keyword>
<dbReference type="InterPro" id="IPR056596">
    <property type="entry name" value="FLAD1_M"/>
</dbReference>
<keyword evidence="8" id="KW-0547">Nucleotide-binding</keyword>
<evidence type="ECO:0000259" key="14">
    <source>
        <dbReference type="SMART" id="SM00852"/>
    </source>
</evidence>
<dbReference type="Pfam" id="PF00994">
    <property type="entry name" value="MoCF_biosynth"/>
    <property type="match status" value="1"/>
</dbReference>
<accession>A0A914Z3N0</accession>
<feature type="domain" description="MoaB/Mog" evidence="14">
    <location>
        <begin position="16"/>
        <end position="185"/>
    </location>
</feature>
<dbReference type="InterPro" id="IPR002500">
    <property type="entry name" value="PAPS_reduct_dom"/>
</dbReference>
<dbReference type="GO" id="GO:0005524">
    <property type="term" value="F:ATP binding"/>
    <property type="evidence" value="ECO:0007669"/>
    <property type="project" value="UniProtKB-KW"/>
</dbReference>
<evidence type="ECO:0000256" key="5">
    <source>
        <dbReference type="ARBA" id="ARBA00022643"/>
    </source>
</evidence>
<dbReference type="InterPro" id="IPR014729">
    <property type="entry name" value="Rossmann-like_a/b/a_fold"/>
</dbReference>
<evidence type="ECO:0000256" key="12">
    <source>
        <dbReference type="ARBA" id="ARBA00031871"/>
    </source>
</evidence>
<evidence type="ECO:0000256" key="8">
    <source>
        <dbReference type="ARBA" id="ARBA00022741"/>
    </source>
</evidence>
<name>A0A914Z3N0_9BILA</name>
<dbReference type="PANTHER" id="PTHR23293">
    <property type="entry name" value="FAD SYNTHETASE-RELATED FMN ADENYLYLTRANSFERASE"/>
    <property type="match status" value="1"/>
</dbReference>
<dbReference type="PANTHER" id="PTHR23293:SF9">
    <property type="entry name" value="FAD SYNTHASE"/>
    <property type="match status" value="1"/>
</dbReference>
<dbReference type="SUPFAM" id="SSF52402">
    <property type="entry name" value="Adenine nucleotide alpha hydrolases-like"/>
    <property type="match status" value="1"/>
</dbReference>
<protein>
    <recommendedName>
        <fullName evidence="3">FAD synthase</fullName>
        <ecNumber evidence="3">2.7.7.2</ecNumber>
    </recommendedName>
    <alternativeName>
        <fullName evidence="11">FAD pyrophosphorylase</fullName>
    </alternativeName>
    <alternativeName>
        <fullName evidence="12">FMN adenylyltransferase</fullName>
    </alternativeName>
</protein>
<evidence type="ECO:0000256" key="2">
    <source>
        <dbReference type="ARBA" id="ARBA00007589"/>
    </source>
</evidence>
<evidence type="ECO:0000256" key="6">
    <source>
        <dbReference type="ARBA" id="ARBA00022679"/>
    </source>
</evidence>
<evidence type="ECO:0000256" key="1">
    <source>
        <dbReference type="ARBA" id="ARBA00004726"/>
    </source>
</evidence>
<evidence type="ECO:0000256" key="11">
    <source>
        <dbReference type="ARBA" id="ARBA00031145"/>
    </source>
</evidence>
<organism evidence="15 16">
    <name type="scientific">Panagrolaimus superbus</name>
    <dbReference type="NCBI Taxonomy" id="310955"/>
    <lineage>
        <taxon>Eukaryota</taxon>
        <taxon>Metazoa</taxon>
        <taxon>Ecdysozoa</taxon>
        <taxon>Nematoda</taxon>
        <taxon>Chromadorea</taxon>
        <taxon>Rhabditida</taxon>
        <taxon>Tylenchina</taxon>
        <taxon>Panagrolaimomorpha</taxon>
        <taxon>Panagrolaimoidea</taxon>
        <taxon>Panagrolaimidae</taxon>
        <taxon>Panagrolaimus</taxon>
    </lineage>
</organism>
<evidence type="ECO:0000256" key="3">
    <source>
        <dbReference type="ARBA" id="ARBA00012393"/>
    </source>
</evidence>
<sequence length="506" mass="56801">MSSNSFEATVKRKTAGIIVIGDEILKGSTADTNSNFLCRRLHNRGVCVKKISVVADEVSEIAREIAEFSKAYDIVLSTGGIGPTHDDKSYEGIAAAFNDTLLLNSELKAVFDDVLAKYKQRPDAEESISKFCSIPSTATLIWGDDKTKGARKFPCVKTRNVIALPGVPSFCQQGFDQVENIIIPSDDTTPFFSKNLYLGKNEIHIQHSLGEVAKRYVEDGVTIGSYPVVGNSYFKTKLTVEAPTDNCGNAVFDELSEVFQSFVKNFDEVPWVNTVEKMKEFKKTLEPGFAKKLDDAENLIGEILKKFSYDEIALSFNGGKDCTLLLHLVRTKVDEIYGSETRIKAFHILCEDEFSELRHFLLDVCWKYNVQLRELGGSLKAGLTELKEVEPKVKAVLMGSRASDPKGKYMSSKCQWTDKDWPQFYRVCPLFDWSYSEVWKGLRGLCIPYCILYDRGYTSLGDRSKTKPNPALLMGDGGYKPAYCLEQDYLERCGRDEEEPLAQNKL</sequence>
<evidence type="ECO:0000256" key="7">
    <source>
        <dbReference type="ARBA" id="ARBA00022695"/>
    </source>
</evidence>
<dbReference type="SMART" id="SM00852">
    <property type="entry name" value="MoCF_biosynth"/>
    <property type="match status" value="1"/>
</dbReference>
<keyword evidence="4" id="KW-0285">Flavoprotein</keyword>
<dbReference type="InterPro" id="IPR036425">
    <property type="entry name" value="MoaB/Mog-like_dom_sf"/>
</dbReference>
<dbReference type="WBParaSite" id="PSU_v2.g7303.t1">
    <property type="protein sequence ID" value="PSU_v2.g7303.t1"/>
    <property type="gene ID" value="PSU_v2.g7303"/>
</dbReference>
<dbReference type="Gene3D" id="3.40.50.620">
    <property type="entry name" value="HUPs"/>
    <property type="match status" value="1"/>
</dbReference>
<keyword evidence="10" id="KW-0067">ATP-binding</keyword>
<dbReference type="SUPFAM" id="SSF53218">
    <property type="entry name" value="Molybdenum cofactor biosynthesis proteins"/>
    <property type="match status" value="1"/>
</dbReference>
<evidence type="ECO:0000313" key="15">
    <source>
        <dbReference type="Proteomes" id="UP000887577"/>
    </source>
</evidence>
<comment type="similarity">
    <text evidence="2">In the N-terminal section; belongs to the MoaB/Mog family.</text>
</comment>
<dbReference type="AlphaFoldDB" id="A0A914Z3N0"/>
<reference evidence="16" key="1">
    <citation type="submission" date="2022-11" db="UniProtKB">
        <authorList>
            <consortium name="WormBaseParasite"/>
        </authorList>
    </citation>
    <scope>IDENTIFICATION</scope>
</reference>
<dbReference type="CDD" id="cd23948">
    <property type="entry name" value="FAD_synthase"/>
    <property type="match status" value="1"/>
</dbReference>
<evidence type="ECO:0000256" key="4">
    <source>
        <dbReference type="ARBA" id="ARBA00022630"/>
    </source>
</evidence>
<evidence type="ECO:0000256" key="13">
    <source>
        <dbReference type="ARBA" id="ARBA00049494"/>
    </source>
</evidence>
<evidence type="ECO:0000256" key="9">
    <source>
        <dbReference type="ARBA" id="ARBA00022827"/>
    </source>
</evidence>
<dbReference type="GO" id="GO:0003919">
    <property type="term" value="F:FMN adenylyltransferase activity"/>
    <property type="evidence" value="ECO:0007669"/>
    <property type="project" value="UniProtKB-EC"/>
</dbReference>
<dbReference type="Pfam" id="PF24102">
    <property type="entry name" value="FLAD1_M"/>
    <property type="match status" value="1"/>
</dbReference>
<keyword evidence="9" id="KW-0274">FAD</keyword>
<keyword evidence="15" id="KW-1185">Reference proteome</keyword>
<comment type="pathway">
    <text evidence="1">Cofactor biosynthesis; FAD biosynthesis; FAD from FMN: step 1/1.</text>
</comment>
<evidence type="ECO:0000256" key="10">
    <source>
        <dbReference type="ARBA" id="ARBA00022840"/>
    </source>
</evidence>
<dbReference type="GO" id="GO:0006747">
    <property type="term" value="P:FAD biosynthetic process"/>
    <property type="evidence" value="ECO:0007669"/>
    <property type="project" value="TreeGrafter"/>
</dbReference>
<proteinExistence type="inferred from homology"/>
<keyword evidence="5" id="KW-0288">FMN</keyword>
<evidence type="ECO:0000313" key="16">
    <source>
        <dbReference type="WBParaSite" id="PSU_v2.g7303.t1"/>
    </source>
</evidence>
<dbReference type="EC" id="2.7.7.2" evidence="3"/>